<feature type="compositionally biased region" description="Low complexity" evidence="3">
    <location>
        <begin position="402"/>
        <end position="415"/>
    </location>
</feature>
<dbReference type="Gene3D" id="1.10.860.10">
    <property type="entry name" value="DNAb Helicase, Chain A"/>
    <property type="match status" value="3"/>
</dbReference>
<comment type="caution">
    <text evidence="5">The sequence shown here is derived from an EMBL/GenBank/DDBJ whole genome shotgun (WGS) entry which is preliminary data.</text>
</comment>
<evidence type="ECO:0000256" key="2">
    <source>
        <dbReference type="ARBA" id="ARBA00023125"/>
    </source>
</evidence>
<feature type="region of interest" description="Disordered" evidence="3">
    <location>
        <begin position="402"/>
        <end position="449"/>
    </location>
</feature>
<proteinExistence type="predicted"/>
<keyword evidence="2" id="KW-0238">DNA-binding</keyword>
<gene>
    <name evidence="5" type="ORF">ACFQRI_26315</name>
</gene>
<sequence length="449" mass="48650">MTPRDFAEKALLGTLLTGPAQIRSLDWLQAEDFRSPAHQHLYRVLSEMVAEHDAAERDEDGEDFDFHRDVLGDDLVVGGVAYDSTVYELVDGEIVERSEQDKIAQHARRMREHHEVPGIDPVTVLQRLQADPDPSVQRNTTLTAPGLHDLIAAAPPIHAAQPEAYGQIVLEASIRRQVQAAGIRVGHAAETSSDLAGMLDVVEHALTEVDDARRRWDGLADTAPQTEAATRPERAARDPLLADGPRLDANAQHDAEYGLVAEVLADPFVLDELADRVQPRDFGDQELGNTFRAASAVHAQRFSTHTRVDAVTVAWEQQRQAPNHGDGLEIDELAELGHSIPLGRDHAHHCAEGVLRGSLERLTATASESVTAAAQHPGLQPSDVLHTSSSALEGVLHMARRAASPAAQLAQTAQPGHSPTTPRAPSSAQQPCAAIPLHKPRHRTAENGR</sequence>
<dbReference type="InterPro" id="IPR007693">
    <property type="entry name" value="DNA_helicase_DnaB-like_N"/>
</dbReference>
<evidence type="ECO:0000313" key="6">
    <source>
        <dbReference type="Proteomes" id="UP001596504"/>
    </source>
</evidence>
<keyword evidence="6" id="KW-1185">Reference proteome</keyword>
<dbReference type="RefSeq" id="WP_380673223.1">
    <property type="nucleotide sequence ID" value="NZ_JBHTCJ010000022.1"/>
</dbReference>
<evidence type="ECO:0000259" key="4">
    <source>
        <dbReference type="Pfam" id="PF00772"/>
    </source>
</evidence>
<reference evidence="6" key="1">
    <citation type="journal article" date="2019" name="Int. J. Syst. Evol. Microbiol.">
        <title>The Global Catalogue of Microorganisms (GCM) 10K type strain sequencing project: providing services to taxonomists for standard genome sequencing and annotation.</title>
        <authorList>
            <consortium name="The Broad Institute Genomics Platform"/>
            <consortium name="The Broad Institute Genome Sequencing Center for Infectious Disease"/>
            <person name="Wu L."/>
            <person name="Ma J."/>
        </authorList>
    </citation>
    <scope>NUCLEOTIDE SEQUENCE [LARGE SCALE GENOMIC DNA]</scope>
    <source>
        <strain evidence="6">WLHS5</strain>
    </source>
</reference>
<evidence type="ECO:0000256" key="1">
    <source>
        <dbReference type="ARBA" id="ARBA00022705"/>
    </source>
</evidence>
<evidence type="ECO:0000313" key="5">
    <source>
        <dbReference type="EMBL" id="MFC7344941.1"/>
    </source>
</evidence>
<feature type="domain" description="DNA helicase DnaB-like N-terminal" evidence="4">
    <location>
        <begin position="7"/>
        <end position="52"/>
    </location>
</feature>
<dbReference type="EMBL" id="JBHTCJ010000022">
    <property type="protein sequence ID" value="MFC7344941.1"/>
    <property type="molecule type" value="Genomic_DNA"/>
</dbReference>
<feature type="compositionally biased region" description="Polar residues" evidence="3">
    <location>
        <begin position="417"/>
        <end position="430"/>
    </location>
</feature>
<dbReference type="PANTHER" id="PTHR30153:SF2">
    <property type="entry name" value="REPLICATIVE DNA HELICASE"/>
    <property type="match status" value="1"/>
</dbReference>
<feature type="domain" description="DNA helicase DnaB-like N-terminal" evidence="4">
    <location>
        <begin position="250"/>
        <end position="351"/>
    </location>
</feature>
<protein>
    <submittedName>
        <fullName evidence="5">DnaB-like helicase N-terminal domain-containing protein</fullName>
    </submittedName>
</protein>
<dbReference type="InterPro" id="IPR016136">
    <property type="entry name" value="DNA_helicase_N/primase_C"/>
</dbReference>
<dbReference type="Pfam" id="PF00772">
    <property type="entry name" value="DnaB"/>
    <property type="match status" value="2"/>
</dbReference>
<dbReference type="SUPFAM" id="SSF48024">
    <property type="entry name" value="N-terminal domain of DnaB helicase"/>
    <property type="match status" value="1"/>
</dbReference>
<name>A0ABW2LQU6_9PSEU</name>
<keyword evidence="1" id="KW-0235">DNA replication</keyword>
<evidence type="ECO:0000256" key="3">
    <source>
        <dbReference type="SAM" id="MobiDB-lite"/>
    </source>
</evidence>
<dbReference type="Proteomes" id="UP001596504">
    <property type="component" value="Unassembled WGS sequence"/>
</dbReference>
<accession>A0ABW2LQU6</accession>
<dbReference type="PANTHER" id="PTHR30153">
    <property type="entry name" value="REPLICATIVE DNA HELICASE DNAB"/>
    <property type="match status" value="1"/>
</dbReference>
<organism evidence="5 6">
    <name type="scientific">Saccharopolyspora griseoalba</name>
    <dbReference type="NCBI Taxonomy" id="1431848"/>
    <lineage>
        <taxon>Bacteria</taxon>
        <taxon>Bacillati</taxon>
        <taxon>Actinomycetota</taxon>
        <taxon>Actinomycetes</taxon>
        <taxon>Pseudonocardiales</taxon>
        <taxon>Pseudonocardiaceae</taxon>
        <taxon>Saccharopolyspora</taxon>
    </lineage>
</organism>
<dbReference type="InterPro" id="IPR036185">
    <property type="entry name" value="DNA_heli_DnaB-like_N_sf"/>
</dbReference>